<reference evidence="2 3" key="1">
    <citation type="submission" date="2024-10" db="EMBL/GenBank/DDBJ databases">
        <title>The Natural Products Discovery Center: Release of the First 8490 Sequenced Strains for Exploring Actinobacteria Biosynthetic Diversity.</title>
        <authorList>
            <person name="Kalkreuter E."/>
            <person name="Kautsar S.A."/>
            <person name="Yang D."/>
            <person name="Bader C.D."/>
            <person name="Teijaro C.N."/>
            <person name="Fluegel L."/>
            <person name="Davis C.M."/>
            <person name="Simpson J.R."/>
            <person name="Lauterbach L."/>
            <person name="Steele A.D."/>
            <person name="Gui C."/>
            <person name="Meng S."/>
            <person name="Li G."/>
            <person name="Viehrig K."/>
            <person name="Ye F."/>
            <person name="Su P."/>
            <person name="Kiefer A.F."/>
            <person name="Nichols A."/>
            <person name="Cepeda A.J."/>
            <person name="Yan W."/>
            <person name="Fan B."/>
            <person name="Jiang Y."/>
            <person name="Adhikari A."/>
            <person name="Zheng C.-J."/>
            <person name="Schuster L."/>
            <person name="Cowan T.M."/>
            <person name="Smanski M.J."/>
            <person name="Chevrette M.G."/>
            <person name="De Carvalho L.P.S."/>
            <person name="Shen B."/>
        </authorList>
    </citation>
    <scope>NUCLEOTIDE SEQUENCE [LARGE SCALE GENOMIC DNA]</scope>
    <source>
        <strain evidence="2 3">NPDC020979</strain>
    </source>
</reference>
<feature type="compositionally biased region" description="Basic and acidic residues" evidence="1">
    <location>
        <begin position="235"/>
        <end position="250"/>
    </location>
</feature>
<gene>
    <name evidence="2" type="ORF">ACH4TF_18500</name>
</gene>
<protein>
    <recommendedName>
        <fullName evidence="4">Helix-turn-helix domain-containing protein</fullName>
    </recommendedName>
</protein>
<dbReference type="Proteomes" id="UP001611162">
    <property type="component" value="Unassembled WGS sequence"/>
</dbReference>
<feature type="region of interest" description="Disordered" evidence="1">
    <location>
        <begin position="99"/>
        <end position="250"/>
    </location>
</feature>
<feature type="compositionally biased region" description="Basic and acidic residues" evidence="1">
    <location>
        <begin position="173"/>
        <end position="195"/>
    </location>
</feature>
<keyword evidence="3" id="KW-1185">Reference proteome</keyword>
<sequence length="282" mass="30217">MSFRARGVLAFLIAKPDDWRARTESIAKEGTEGRDAVRKAVMELKAAGYYRVVTERQKDGTLIRYTEVYDVAQEWAAEEYGDQEAGRLARKLRRRLEGEAADRDGTDAGNSGVGESGVGSPVAGDSGIITSTHTKDPQEIPPTPTPSDAEGLAAPKGEDGGPTAAAAEPPVPTEEHPQGQAGERVRGSCRAHEGSPGRSCRACGTSPRVQAQRQEQAEKEKCKAAAAASNARVLESVRRRPGRDGMSEATREEWAQARALMIERKTAAREGNIIGQPILSSK</sequence>
<organism evidence="2 3">
    <name type="scientific">Streptomyces abikoensis</name>
    <dbReference type="NCBI Taxonomy" id="97398"/>
    <lineage>
        <taxon>Bacteria</taxon>
        <taxon>Bacillati</taxon>
        <taxon>Actinomycetota</taxon>
        <taxon>Actinomycetes</taxon>
        <taxon>Kitasatosporales</taxon>
        <taxon>Streptomycetaceae</taxon>
        <taxon>Streptomyces</taxon>
    </lineage>
</organism>
<evidence type="ECO:0008006" key="4">
    <source>
        <dbReference type="Google" id="ProtNLM"/>
    </source>
</evidence>
<dbReference type="EMBL" id="JBIRRB010000006">
    <property type="protein sequence ID" value="MFI0912437.1"/>
    <property type="molecule type" value="Genomic_DNA"/>
</dbReference>
<accession>A0ABW7T4K5</accession>
<evidence type="ECO:0000313" key="2">
    <source>
        <dbReference type="EMBL" id="MFI0912437.1"/>
    </source>
</evidence>
<dbReference type="RefSeq" id="WP_397613324.1">
    <property type="nucleotide sequence ID" value="NZ_JBIRRB010000006.1"/>
</dbReference>
<evidence type="ECO:0000313" key="3">
    <source>
        <dbReference type="Proteomes" id="UP001611162"/>
    </source>
</evidence>
<proteinExistence type="predicted"/>
<evidence type="ECO:0000256" key="1">
    <source>
        <dbReference type="SAM" id="MobiDB-lite"/>
    </source>
</evidence>
<name>A0ABW7T4K5_9ACTN</name>
<comment type="caution">
    <text evidence="2">The sequence shown here is derived from an EMBL/GenBank/DDBJ whole genome shotgun (WGS) entry which is preliminary data.</text>
</comment>